<evidence type="ECO:0000313" key="7">
    <source>
        <dbReference type="Proteomes" id="UP001501295"/>
    </source>
</evidence>
<keyword evidence="7" id="KW-1185">Reference proteome</keyword>
<dbReference type="Gene3D" id="3.40.50.150">
    <property type="entry name" value="Vaccinia Virus protein VP39"/>
    <property type="match status" value="1"/>
</dbReference>
<proteinExistence type="predicted"/>
<name>A0ABP8VID0_9MICO</name>
<dbReference type="GO" id="GO:0032259">
    <property type="term" value="P:methylation"/>
    <property type="evidence" value="ECO:0007669"/>
    <property type="project" value="UniProtKB-KW"/>
</dbReference>
<dbReference type="SUPFAM" id="SSF53335">
    <property type="entry name" value="S-adenosyl-L-methionine-dependent methyltransferases"/>
    <property type="match status" value="1"/>
</dbReference>
<evidence type="ECO:0000256" key="2">
    <source>
        <dbReference type="ARBA" id="ARBA00022679"/>
    </source>
</evidence>
<dbReference type="InterPro" id="IPR029063">
    <property type="entry name" value="SAM-dependent_MTases_sf"/>
</dbReference>
<reference evidence="7" key="1">
    <citation type="journal article" date="2019" name="Int. J. Syst. Evol. Microbiol.">
        <title>The Global Catalogue of Microorganisms (GCM) 10K type strain sequencing project: providing services to taxonomists for standard genome sequencing and annotation.</title>
        <authorList>
            <consortium name="The Broad Institute Genomics Platform"/>
            <consortium name="The Broad Institute Genome Sequencing Center for Infectious Disease"/>
            <person name="Wu L."/>
            <person name="Ma J."/>
        </authorList>
    </citation>
    <scope>NUCLEOTIDE SEQUENCE [LARGE SCALE GENOMIC DNA]</scope>
    <source>
        <strain evidence="7">JCM 18956</strain>
    </source>
</reference>
<dbReference type="EMBL" id="BAABLM010000001">
    <property type="protein sequence ID" value="GAA4664718.1"/>
    <property type="molecule type" value="Genomic_DNA"/>
</dbReference>
<dbReference type="CDD" id="cd02440">
    <property type="entry name" value="AdoMet_MTases"/>
    <property type="match status" value="1"/>
</dbReference>
<dbReference type="PANTHER" id="PTHR43464:SF19">
    <property type="entry name" value="UBIQUINONE BIOSYNTHESIS O-METHYLTRANSFERASE, MITOCHONDRIAL"/>
    <property type="match status" value="1"/>
</dbReference>
<evidence type="ECO:0000313" key="6">
    <source>
        <dbReference type="EMBL" id="GAA4664718.1"/>
    </source>
</evidence>
<keyword evidence="2" id="KW-0808">Transferase</keyword>
<keyword evidence="3" id="KW-0949">S-adenosyl-L-methionine</keyword>
<organism evidence="6 7">
    <name type="scientific">Frondihabitans cladoniiphilus</name>
    <dbReference type="NCBI Taxonomy" id="715785"/>
    <lineage>
        <taxon>Bacteria</taxon>
        <taxon>Bacillati</taxon>
        <taxon>Actinomycetota</taxon>
        <taxon>Actinomycetes</taxon>
        <taxon>Micrococcales</taxon>
        <taxon>Microbacteriaceae</taxon>
        <taxon>Frondihabitans</taxon>
    </lineage>
</organism>
<keyword evidence="1 6" id="KW-0489">Methyltransferase</keyword>
<gene>
    <name evidence="6" type="ORF">GCM10025780_02130</name>
</gene>
<protein>
    <submittedName>
        <fullName evidence="6">SAM-dependent methyltransferase</fullName>
    </submittedName>
</protein>
<dbReference type="PANTHER" id="PTHR43464">
    <property type="entry name" value="METHYLTRANSFERASE"/>
    <property type="match status" value="1"/>
</dbReference>
<feature type="region of interest" description="Disordered" evidence="4">
    <location>
        <begin position="1"/>
        <end position="23"/>
    </location>
</feature>
<dbReference type="InterPro" id="IPR041698">
    <property type="entry name" value="Methyltransf_25"/>
</dbReference>
<evidence type="ECO:0000256" key="4">
    <source>
        <dbReference type="SAM" id="MobiDB-lite"/>
    </source>
</evidence>
<evidence type="ECO:0000256" key="1">
    <source>
        <dbReference type="ARBA" id="ARBA00022603"/>
    </source>
</evidence>
<comment type="caution">
    <text evidence="6">The sequence shown here is derived from an EMBL/GenBank/DDBJ whole genome shotgun (WGS) entry which is preliminary data.</text>
</comment>
<dbReference type="RefSeq" id="WP_345372186.1">
    <property type="nucleotide sequence ID" value="NZ_BAABLM010000001.1"/>
</dbReference>
<feature type="domain" description="Methyltransferase" evidence="5">
    <location>
        <begin position="57"/>
        <end position="151"/>
    </location>
</feature>
<dbReference type="Pfam" id="PF13649">
    <property type="entry name" value="Methyltransf_25"/>
    <property type="match status" value="1"/>
</dbReference>
<dbReference type="Proteomes" id="UP001501295">
    <property type="component" value="Unassembled WGS sequence"/>
</dbReference>
<sequence length="212" mass="23645">MESIADRESSTGDARRHFDATHEAREDPWGATSRWYELRKRAVLLASLPDERYGTALELGCSVGVLTGELALRSDAVVGVDLSERAVERARARLQGRDNVTLEQRDMVESFPAAPTSGFDLVVLSEVAYYLTPADLDRVVTRVDEVLAPGGTLVACHWRYAEGDFRQPADAVHLRLAETSSWTRLVRHEEADFVLEVFSRDDRSVATRTGLR</sequence>
<accession>A0ABP8VID0</accession>
<dbReference type="GO" id="GO:0008168">
    <property type="term" value="F:methyltransferase activity"/>
    <property type="evidence" value="ECO:0007669"/>
    <property type="project" value="UniProtKB-KW"/>
</dbReference>
<evidence type="ECO:0000259" key="5">
    <source>
        <dbReference type="Pfam" id="PF13649"/>
    </source>
</evidence>
<evidence type="ECO:0000256" key="3">
    <source>
        <dbReference type="ARBA" id="ARBA00022691"/>
    </source>
</evidence>